<feature type="region of interest" description="Disordered" evidence="1">
    <location>
        <begin position="898"/>
        <end position="944"/>
    </location>
</feature>
<comment type="caution">
    <text evidence="3">The sequence shown here is derived from an EMBL/GenBank/DDBJ whole genome shotgun (WGS) entry which is preliminary data.</text>
</comment>
<evidence type="ECO:0000313" key="4">
    <source>
        <dbReference type="Proteomes" id="UP001465976"/>
    </source>
</evidence>
<evidence type="ECO:0000259" key="2">
    <source>
        <dbReference type="Pfam" id="PF18803"/>
    </source>
</evidence>
<dbReference type="Pfam" id="PF18803">
    <property type="entry name" value="CxC2"/>
    <property type="match status" value="1"/>
</dbReference>
<protein>
    <recommendedName>
        <fullName evidence="2">CxC2-like cysteine cluster KDZ transposase-associated domain-containing protein</fullName>
    </recommendedName>
</protein>
<name>A0ABR3EX81_9AGAR</name>
<feature type="domain" description="CxC2-like cysteine cluster KDZ transposase-associated" evidence="2">
    <location>
        <begin position="199"/>
        <end position="304"/>
    </location>
</feature>
<accession>A0ABR3EX81</accession>
<feature type="compositionally biased region" description="Basic and acidic residues" evidence="1">
    <location>
        <begin position="898"/>
        <end position="911"/>
    </location>
</feature>
<dbReference type="EMBL" id="JBAHYK010001592">
    <property type="protein sequence ID" value="KAL0567412.1"/>
    <property type="molecule type" value="Genomic_DNA"/>
</dbReference>
<feature type="region of interest" description="Disordered" evidence="1">
    <location>
        <begin position="81"/>
        <end position="106"/>
    </location>
</feature>
<sequence>MSRGPKASTGAFQSFRVDSDDWEATYARTVNFSSKTGKQLEPQNRSPMKGRTPWTFGHQWKPADNRAFALDEDGEMYDWELSRDPYDSQPESRANPVKRKKKRSKRSRRPGIWWEEHYRAKYLDELIRNDGRGDFGLSACVDCQAKGVEKAEAGIYRCKQCFLGDLTCQNCCVRRHRLNPLHRIQRWSRSSASFKPATLQDIGLIIRLNHHFNACPNPRKSHQKFQILDVNGIHDVTAEFCDCERKVEPYLQLLRRRIYPATQAVVKTCATFGLLEHLHLLSLVGKGGTKSFYKFLEKTTNNSGIDILKSRYRTLQRMLVQWRHLKMLKRAGRGHVEGGIAKTEEGQLAVPCPSCPRPGINLKHGWETAPLEKRFLYALVVCIDFNFRLKGQLVSSWTRDPGLGDGWAYFVPRKPYEEYIKKHVDEEDVSTCVGFAALTQRNTRATNGLRYTGVGATVCGRSEMVLPNGVANLEKGERYSNSDFMLGYALKTYIPFIVTLVIAYDIACQWMANLSKRIREHWNQELKIPPSVTTIPVIPKFHHPAHREEEHDQFNCNLVKGLGLSDCECCERLWSITNGAAPSTKPMGPGSRLVVLNDHFGFYNWGKYVGMGTTLARRYVQAVKDRNQQAEAHRGLTQSLPDTLRDEWEARCREWEQKPWNRKTATPFQSKQDDMSVKAVEQELRIYESEHLSKTAVAYHPTSASAFLVLGLELEEGQRSIRALIKTKTSPTSTAAKAVGEQRSVLRKKIQTWAQIRSIYMPGLLGVITTLGEDIGDGSNDDVNPEDVQIWMPSSVPAKKRAAVCIDGLAEMERKLREAQCRDNLDGIQHTLRLKSRMLLFKHQNVSGQRDGVKSRTVINNIHERAKRQAESYRQNRKALVLLLTEEGMDATLKPLRDADVRSYTDPERAKKGPGRRGTREDEVDDEDSEIPDDNGDEIDLVSEERRGKDRRAYELRQEHGTGETRMVNSWIWTTGSIDRGDGTDENDELLLEVWAKSRARVERAAEEVELLREEMHRTLQFLTWKGKWWREQAAKREGTGRALQEGLVAYARKQEHIQLRLERIFREMWSRPLEDMEAEAEKVAAAGVEEADSEGEEEDGAEEAESDEEGGEEDLGDDEEGESDVE</sequence>
<feature type="region of interest" description="Disordered" evidence="1">
    <location>
        <begin position="1077"/>
        <end position="1127"/>
    </location>
</feature>
<feature type="compositionally biased region" description="Basic residues" evidence="1">
    <location>
        <begin position="96"/>
        <end position="106"/>
    </location>
</feature>
<organism evidence="3 4">
    <name type="scientific">Marasmius crinis-equi</name>
    <dbReference type="NCBI Taxonomy" id="585013"/>
    <lineage>
        <taxon>Eukaryota</taxon>
        <taxon>Fungi</taxon>
        <taxon>Dikarya</taxon>
        <taxon>Basidiomycota</taxon>
        <taxon>Agaricomycotina</taxon>
        <taxon>Agaricomycetes</taxon>
        <taxon>Agaricomycetidae</taxon>
        <taxon>Agaricales</taxon>
        <taxon>Marasmiineae</taxon>
        <taxon>Marasmiaceae</taxon>
        <taxon>Marasmius</taxon>
    </lineage>
</organism>
<dbReference type="Proteomes" id="UP001465976">
    <property type="component" value="Unassembled WGS sequence"/>
</dbReference>
<feature type="compositionally biased region" description="Polar residues" evidence="1">
    <location>
        <begin position="33"/>
        <end position="46"/>
    </location>
</feature>
<dbReference type="Pfam" id="PF18758">
    <property type="entry name" value="KDZ"/>
    <property type="match status" value="1"/>
</dbReference>
<reference evidence="3 4" key="1">
    <citation type="submission" date="2024-02" db="EMBL/GenBank/DDBJ databases">
        <title>A draft genome for the cacao thread blight pathogen Marasmius crinis-equi.</title>
        <authorList>
            <person name="Cohen S.P."/>
            <person name="Baruah I.K."/>
            <person name="Amoako-Attah I."/>
            <person name="Bukari Y."/>
            <person name="Meinhardt L.W."/>
            <person name="Bailey B.A."/>
        </authorList>
    </citation>
    <scope>NUCLEOTIDE SEQUENCE [LARGE SCALE GENOMIC DNA]</scope>
    <source>
        <strain evidence="3 4">GH-76</strain>
    </source>
</reference>
<feature type="compositionally biased region" description="Acidic residues" evidence="1">
    <location>
        <begin position="922"/>
        <end position="942"/>
    </location>
</feature>
<dbReference type="PANTHER" id="PTHR33096">
    <property type="entry name" value="CXC2 DOMAIN-CONTAINING PROTEIN"/>
    <property type="match status" value="1"/>
</dbReference>
<proteinExistence type="predicted"/>
<dbReference type="InterPro" id="IPR040521">
    <property type="entry name" value="KDZ"/>
</dbReference>
<dbReference type="InterPro" id="IPR041457">
    <property type="entry name" value="CxC2_KDZ-assoc"/>
</dbReference>
<evidence type="ECO:0000256" key="1">
    <source>
        <dbReference type="SAM" id="MobiDB-lite"/>
    </source>
</evidence>
<dbReference type="PANTHER" id="PTHR33096:SF1">
    <property type="entry name" value="CXC1-LIKE CYSTEINE CLUSTER ASSOCIATED WITH KDZ TRANSPOSASES DOMAIN-CONTAINING PROTEIN"/>
    <property type="match status" value="1"/>
</dbReference>
<keyword evidence="4" id="KW-1185">Reference proteome</keyword>
<feature type="region of interest" description="Disordered" evidence="1">
    <location>
        <begin position="33"/>
        <end position="59"/>
    </location>
</feature>
<feature type="compositionally biased region" description="Acidic residues" evidence="1">
    <location>
        <begin position="1090"/>
        <end position="1127"/>
    </location>
</feature>
<gene>
    <name evidence="3" type="ORF">V5O48_014573</name>
</gene>
<evidence type="ECO:0000313" key="3">
    <source>
        <dbReference type="EMBL" id="KAL0567412.1"/>
    </source>
</evidence>